<sequence length="125" mass="13714">MEAHHADAPMRALYADIQRTLGLPFVNTDYRALARWPSYFAMAWRQLAPKVGSDTYREVCAGLHADVLERVAHALPNPAALRGAALREAAAADAPLDEVVAVARLFQWLLPGLVTHVAYLRAQLA</sequence>
<dbReference type="InterPro" id="IPR029032">
    <property type="entry name" value="AhpD-like"/>
</dbReference>
<dbReference type="AlphaFoldDB" id="A0A1J5QQ71"/>
<dbReference type="GO" id="GO:0033975">
    <property type="term" value="F:(R)-2-haloacid dehalogenase activity"/>
    <property type="evidence" value="ECO:0007669"/>
    <property type="project" value="UniProtKB-EC"/>
</dbReference>
<keyword evidence="1" id="KW-0378">Hydrolase</keyword>
<gene>
    <name evidence="1" type="primary">dehI_1</name>
    <name evidence="1" type="ORF">GALL_323580</name>
</gene>
<reference evidence="1" key="1">
    <citation type="submission" date="2016-10" db="EMBL/GenBank/DDBJ databases">
        <title>Sequence of Gallionella enrichment culture.</title>
        <authorList>
            <person name="Poehlein A."/>
            <person name="Muehling M."/>
            <person name="Daniel R."/>
        </authorList>
    </citation>
    <scope>NUCLEOTIDE SEQUENCE</scope>
</reference>
<protein>
    <submittedName>
        <fullName evidence="1">(R)-2-haloacid dehalogenase</fullName>
        <ecNumber evidence="1">3.8.1.9</ecNumber>
    </submittedName>
</protein>
<name>A0A1J5QQ71_9ZZZZ</name>
<accession>A0A1J5QQ71</accession>
<proteinExistence type="predicted"/>
<dbReference type="Gene3D" id="1.20.1290.10">
    <property type="entry name" value="AhpD-like"/>
    <property type="match status" value="1"/>
</dbReference>
<comment type="caution">
    <text evidence="1">The sequence shown here is derived from an EMBL/GenBank/DDBJ whole genome shotgun (WGS) entry which is preliminary data.</text>
</comment>
<organism evidence="1">
    <name type="scientific">mine drainage metagenome</name>
    <dbReference type="NCBI Taxonomy" id="410659"/>
    <lineage>
        <taxon>unclassified sequences</taxon>
        <taxon>metagenomes</taxon>
        <taxon>ecological metagenomes</taxon>
    </lineage>
</organism>
<dbReference type="EC" id="3.8.1.9" evidence="1"/>
<evidence type="ECO:0000313" key="1">
    <source>
        <dbReference type="EMBL" id="OIQ85777.1"/>
    </source>
</evidence>
<dbReference type="EMBL" id="MLJW01000521">
    <property type="protein sequence ID" value="OIQ85777.1"/>
    <property type="molecule type" value="Genomic_DNA"/>
</dbReference>